<evidence type="ECO:0000313" key="7">
    <source>
        <dbReference type="Proteomes" id="UP001597460"/>
    </source>
</evidence>
<keyword evidence="7" id="KW-1185">Reference proteome</keyword>
<dbReference type="Gene3D" id="2.30.110.10">
    <property type="entry name" value="Electron Transport, Fmn-binding Protein, Chain A"/>
    <property type="match status" value="1"/>
</dbReference>
<gene>
    <name evidence="6" type="ORF">ACFSVN_03020</name>
</gene>
<comment type="caution">
    <text evidence="6">The sequence shown here is derived from an EMBL/GenBank/DDBJ whole genome shotgun (WGS) entry which is preliminary data.</text>
</comment>
<evidence type="ECO:0000313" key="6">
    <source>
        <dbReference type="EMBL" id="MFD2531412.1"/>
    </source>
</evidence>
<proteinExistence type="inferred from homology"/>
<sequence length="199" mass="22216">MIIEKSDFPHRQVAKLVKGTVVPRPIAWVSSIGKSGIPNLAPYSYFQVISHDPIMFIISIGLGAKVGKDGDKDTLANIKETGGFVINMVSASLADQMHKSSLIFPKEVSEFEKTGLTPVPSNLVKAPRVEEAVINMECELKQVMELGDFNQVIGELVCYHIKDEVYLENDKVNYEKYDPIGRMAANYTHVRDLFFPKDI</sequence>
<dbReference type="EC" id="1.5.1.-" evidence="6"/>
<keyword evidence="3" id="KW-0288">FMN</keyword>
<evidence type="ECO:0000256" key="4">
    <source>
        <dbReference type="ARBA" id="ARBA00038054"/>
    </source>
</evidence>
<dbReference type="Pfam" id="PF01613">
    <property type="entry name" value="Flavin_Reduct"/>
    <property type="match status" value="1"/>
</dbReference>
<dbReference type="RefSeq" id="WP_390298415.1">
    <property type="nucleotide sequence ID" value="NZ_JBHULI010000003.1"/>
</dbReference>
<protein>
    <submittedName>
        <fullName evidence="6">Flavin reductase family protein</fullName>
        <ecNumber evidence="6">1.5.1.-</ecNumber>
    </submittedName>
</protein>
<dbReference type="InterPro" id="IPR012349">
    <property type="entry name" value="Split_barrel_FMN-bd"/>
</dbReference>
<dbReference type="Proteomes" id="UP001597460">
    <property type="component" value="Unassembled WGS sequence"/>
</dbReference>
<evidence type="ECO:0000256" key="2">
    <source>
        <dbReference type="ARBA" id="ARBA00022630"/>
    </source>
</evidence>
<reference evidence="7" key="1">
    <citation type="journal article" date="2019" name="Int. J. Syst. Evol. Microbiol.">
        <title>The Global Catalogue of Microorganisms (GCM) 10K type strain sequencing project: providing services to taxonomists for standard genome sequencing and annotation.</title>
        <authorList>
            <consortium name="The Broad Institute Genomics Platform"/>
            <consortium name="The Broad Institute Genome Sequencing Center for Infectious Disease"/>
            <person name="Wu L."/>
            <person name="Ma J."/>
        </authorList>
    </citation>
    <scope>NUCLEOTIDE SEQUENCE [LARGE SCALE GENOMIC DNA]</scope>
    <source>
        <strain evidence="7">KCTC 52042</strain>
    </source>
</reference>
<comment type="cofactor">
    <cofactor evidence="1">
        <name>FMN</name>
        <dbReference type="ChEBI" id="CHEBI:58210"/>
    </cofactor>
</comment>
<dbReference type="SUPFAM" id="SSF50475">
    <property type="entry name" value="FMN-binding split barrel"/>
    <property type="match status" value="1"/>
</dbReference>
<name>A0ABW5JHA4_9BACT</name>
<dbReference type="EMBL" id="JBHULI010000003">
    <property type="protein sequence ID" value="MFD2531412.1"/>
    <property type="molecule type" value="Genomic_DNA"/>
</dbReference>
<dbReference type="InterPro" id="IPR002563">
    <property type="entry name" value="Flavin_Rdtase-like_dom"/>
</dbReference>
<accession>A0ABW5JHA4</accession>
<keyword evidence="2" id="KW-0285">Flavoprotein</keyword>
<evidence type="ECO:0000259" key="5">
    <source>
        <dbReference type="SMART" id="SM00903"/>
    </source>
</evidence>
<evidence type="ECO:0000256" key="3">
    <source>
        <dbReference type="ARBA" id="ARBA00022643"/>
    </source>
</evidence>
<evidence type="ECO:0000256" key="1">
    <source>
        <dbReference type="ARBA" id="ARBA00001917"/>
    </source>
</evidence>
<feature type="domain" description="Flavin reductase like" evidence="5">
    <location>
        <begin position="19"/>
        <end position="168"/>
    </location>
</feature>
<dbReference type="PANTHER" id="PTHR33798">
    <property type="entry name" value="FLAVOPROTEIN OXYGENASE"/>
    <property type="match status" value="1"/>
</dbReference>
<dbReference type="GO" id="GO:0016491">
    <property type="term" value="F:oxidoreductase activity"/>
    <property type="evidence" value="ECO:0007669"/>
    <property type="project" value="UniProtKB-KW"/>
</dbReference>
<dbReference type="SMART" id="SM00903">
    <property type="entry name" value="Flavin_Reduct"/>
    <property type="match status" value="1"/>
</dbReference>
<organism evidence="6 7">
    <name type="scientific">Gracilimonas halophila</name>
    <dbReference type="NCBI Taxonomy" id="1834464"/>
    <lineage>
        <taxon>Bacteria</taxon>
        <taxon>Pseudomonadati</taxon>
        <taxon>Balneolota</taxon>
        <taxon>Balneolia</taxon>
        <taxon>Balneolales</taxon>
        <taxon>Balneolaceae</taxon>
        <taxon>Gracilimonas</taxon>
    </lineage>
</organism>
<comment type="similarity">
    <text evidence="4">Belongs to the flavoredoxin family.</text>
</comment>
<keyword evidence="6" id="KW-0560">Oxidoreductase</keyword>
<dbReference type="PANTHER" id="PTHR33798:SF5">
    <property type="entry name" value="FLAVIN REDUCTASE LIKE DOMAIN-CONTAINING PROTEIN"/>
    <property type="match status" value="1"/>
</dbReference>